<keyword evidence="1" id="KW-1133">Transmembrane helix</keyword>
<dbReference type="Proteomes" id="UP000199012">
    <property type="component" value="Unassembled WGS sequence"/>
</dbReference>
<gene>
    <name evidence="3" type="ORF">SAMN05421867_102137</name>
</gene>
<keyword evidence="4" id="KW-1185">Reference proteome</keyword>
<feature type="transmembrane region" description="Helical" evidence="1">
    <location>
        <begin position="108"/>
        <end position="125"/>
    </location>
</feature>
<feature type="transmembrane region" description="Helical" evidence="1">
    <location>
        <begin position="152"/>
        <end position="181"/>
    </location>
</feature>
<name>A0A1I0W2W1_9CELL</name>
<dbReference type="RefSeq" id="WP_090030776.1">
    <property type="nucleotide sequence ID" value="NZ_BONM01000024.1"/>
</dbReference>
<feature type="transmembrane region" description="Helical" evidence="1">
    <location>
        <begin position="42"/>
        <end position="63"/>
    </location>
</feature>
<keyword evidence="1" id="KW-0812">Transmembrane</keyword>
<evidence type="ECO:0000313" key="4">
    <source>
        <dbReference type="Proteomes" id="UP000199012"/>
    </source>
</evidence>
<keyword evidence="1" id="KW-0472">Membrane</keyword>
<dbReference type="OrthoDB" id="161516at2"/>
<dbReference type="EMBL" id="FOKA01000002">
    <property type="protein sequence ID" value="SFA82951.1"/>
    <property type="molecule type" value="Genomic_DNA"/>
</dbReference>
<accession>A0A1I0W2W1</accession>
<dbReference type="STRING" id="988821.SAMN05421867_102137"/>
<organism evidence="3 4">
    <name type="scientific">Cellulomonas marina</name>
    <dbReference type="NCBI Taxonomy" id="988821"/>
    <lineage>
        <taxon>Bacteria</taxon>
        <taxon>Bacillati</taxon>
        <taxon>Actinomycetota</taxon>
        <taxon>Actinomycetes</taxon>
        <taxon>Micrococcales</taxon>
        <taxon>Cellulomonadaceae</taxon>
        <taxon>Cellulomonas</taxon>
    </lineage>
</organism>
<dbReference type="Pfam" id="PF13548">
    <property type="entry name" value="DUF4126"/>
    <property type="match status" value="1"/>
</dbReference>
<dbReference type="InterPro" id="IPR025196">
    <property type="entry name" value="DUF4126"/>
</dbReference>
<sequence length="204" mass="21048">MLAALTGVGLSAAAGLNAWIPVLVVALLARFTDLLVLPAGWAWLESGWAIGATAVLLLVDVVVDKVPAVDSVNDVLQTFVRPATAGLTVAATTAAADLERSTWVTQRPWVPVLAGVVLAGVVHLGKATLRPVANAGTGGLAAPVLSTAEDGLAFTLSVAAVLLPVLVLLLLVLGVWGFVVLRRRRGRRPAAAGLTPSRPPRWRS</sequence>
<evidence type="ECO:0000259" key="2">
    <source>
        <dbReference type="Pfam" id="PF13548"/>
    </source>
</evidence>
<feature type="domain" description="DUF4126" evidence="2">
    <location>
        <begin position="5"/>
        <end position="183"/>
    </location>
</feature>
<protein>
    <recommendedName>
        <fullName evidence="2">DUF4126 domain-containing protein</fullName>
    </recommendedName>
</protein>
<dbReference type="AlphaFoldDB" id="A0A1I0W2W1"/>
<reference evidence="3 4" key="1">
    <citation type="submission" date="2016-10" db="EMBL/GenBank/DDBJ databases">
        <authorList>
            <person name="de Groot N.N."/>
        </authorList>
    </citation>
    <scope>NUCLEOTIDE SEQUENCE [LARGE SCALE GENOMIC DNA]</scope>
    <source>
        <strain evidence="3 4">CGMCC 4.6945</strain>
    </source>
</reference>
<proteinExistence type="predicted"/>
<evidence type="ECO:0000256" key="1">
    <source>
        <dbReference type="SAM" id="Phobius"/>
    </source>
</evidence>
<evidence type="ECO:0000313" key="3">
    <source>
        <dbReference type="EMBL" id="SFA82951.1"/>
    </source>
</evidence>